<organism evidence="3 4">
    <name type="scientific">Svornostia abyssi</name>
    <dbReference type="NCBI Taxonomy" id="2898438"/>
    <lineage>
        <taxon>Bacteria</taxon>
        <taxon>Bacillati</taxon>
        <taxon>Actinomycetota</taxon>
        <taxon>Thermoleophilia</taxon>
        <taxon>Solirubrobacterales</taxon>
        <taxon>Baekduiaceae</taxon>
        <taxon>Svornostia</taxon>
    </lineage>
</organism>
<evidence type="ECO:0000313" key="3">
    <source>
        <dbReference type="EMBL" id="UUY04474.1"/>
    </source>
</evidence>
<comment type="similarity">
    <text evidence="1">Belongs to the AHA1 family.</text>
</comment>
<sequence length="149" mass="16944">MPEPLSVRQSLIVRTSPERAFSVFTERIGDWWRLADMHIGEQPPITAIVEPRVGGRWFERAADGTECPWGHVRVWEPPHRLVLSWEISADWRPDPTATSEVEVRFAAEDGATRIDFEHRGIESLTLRDQLAGGWPGLLQAFAKTTTDEE</sequence>
<dbReference type="EMBL" id="CP088295">
    <property type="protein sequence ID" value="UUY04474.1"/>
    <property type="molecule type" value="Genomic_DNA"/>
</dbReference>
<evidence type="ECO:0000259" key="2">
    <source>
        <dbReference type="Pfam" id="PF08327"/>
    </source>
</evidence>
<feature type="domain" description="Activator of Hsp90 ATPase homologue 1/2-like C-terminal" evidence="2">
    <location>
        <begin position="15"/>
        <end position="144"/>
    </location>
</feature>
<proteinExistence type="inferred from homology"/>
<dbReference type="Proteomes" id="UP001058860">
    <property type="component" value="Chromosome"/>
</dbReference>
<dbReference type="InterPro" id="IPR023393">
    <property type="entry name" value="START-like_dom_sf"/>
</dbReference>
<dbReference type="InterPro" id="IPR013538">
    <property type="entry name" value="ASHA1/2-like_C"/>
</dbReference>
<dbReference type="Gene3D" id="3.30.530.20">
    <property type="match status" value="1"/>
</dbReference>
<name>A0ABY5PIM0_9ACTN</name>
<dbReference type="CDD" id="cd08891">
    <property type="entry name" value="SRPBCC_CalC"/>
    <property type="match status" value="1"/>
</dbReference>
<keyword evidence="4" id="KW-1185">Reference proteome</keyword>
<reference evidence="4" key="1">
    <citation type="submission" date="2021-11" db="EMBL/GenBank/DDBJ databases">
        <title>Cultivation dependent microbiological survey of springs from the worlds oldest radium mine currently devoted to the extraction of radon-saturated water.</title>
        <authorList>
            <person name="Kapinusova G."/>
            <person name="Smrhova T."/>
            <person name="Strejcek M."/>
            <person name="Suman J."/>
            <person name="Jani K."/>
            <person name="Pajer P."/>
            <person name="Uhlik O."/>
        </authorList>
    </citation>
    <scope>NUCLEOTIDE SEQUENCE [LARGE SCALE GENOMIC DNA]</scope>
    <source>
        <strain evidence="4">J379</strain>
    </source>
</reference>
<dbReference type="RefSeq" id="WP_353864956.1">
    <property type="nucleotide sequence ID" value="NZ_CP088295.1"/>
</dbReference>
<gene>
    <name evidence="3" type="ORF">LRS13_02765</name>
</gene>
<dbReference type="Pfam" id="PF08327">
    <property type="entry name" value="AHSA1"/>
    <property type="match status" value="1"/>
</dbReference>
<accession>A0ABY5PIM0</accession>
<evidence type="ECO:0000256" key="1">
    <source>
        <dbReference type="ARBA" id="ARBA00006817"/>
    </source>
</evidence>
<protein>
    <submittedName>
        <fullName evidence="3">SRPBCC family protein</fullName>
    </submittedName>
</protein>
<evidence type="ECO:0000313" key="4">
    <source>
        <dbReference type="Proteomes" id="UP001058860"/>
    </source>
</evidence>
<dbReference type="SUPFAM" id="SSF55961">
    <property type="entry name" value="Bet v1-like"/>
    <property type="match status" value="1"/>
</dbReference>